<proteinExistence type="predicted"/>
<dbReference type="Pfam" id="PF08522">
    <property type="entry name" value="BT_3987-like_N"/>
    <property type="match status" value="1"/>
</dbReference>
<sequence length="344" mass="38447">MTSIEGLTDDRPIINKLNNQKLLIMKKTYSKVVILLAMCYFLQGCKEDTILPDQDESLYNQLYMPQAVKSAVVKTLIEKPEDQTLIYGANIGGMRSPENDIKVSFHVDQDMAAAYNSANHTSYEIPPAESFQLSSTEAVIKKGTFATEPLKLSIKTTGAGLKLFKTYLIPISITSDHMTNANLKTTFFLVRCEPDIANYPDYDRSGWKVIDFSTQESSGEGPDNGRAIFAFDNNINTFWHSQWTGSGSRLPHYLTVDMGMTTTVHGCNFIQRQASGVAGKADSVLISYSLDNNEWKEAAGIHLQAVQSQQKIWLPDFIEARYLKFTIVTTHSEQFSNMAEIGAY</sequence>
<reference evidence="2 3" key="1">
    <citation type="submission" date="2018-12" db="EMBL/GenBank/DDBJ databases">
        <title>The Draft Genome Sequence of the Soil Bacterium Pedobacter tournemirensis R1.</title>
        <authorList>
            <person name="He J."/>
        </authorList>
    </citation>
    <scope>NUCLEOTIDE SEQUENCE [LARGE SCALE GENOMIC DNA]</scope>
    <source>
        <strain evidence="2 3">R1</strain>
    </source>
</reference>
<dbReference type="AlphaFoldDB" id="A0A4Q0M6E7"/>
<feature type="domain" description="F5/8 type C" evidence="1">
    <location>
        <begin position="192"/>
        <end position="344"/>
    </location>
</feature>
<dbReference type="SUPFAM" id="SSF49785">
    <property type="entry name" value="Galactose-binding domain-like"/>
    <property type="match status" value="1"/>
</dbReference>
<comment type="caution">
    <text evidence="2">The sequence shown here is derived from an EMBL/GenBank/DDBJ whole genome shotgun (WGS) entry which is preliminary data.</text>
</comment>
<evidence type="ECO:0000313" key="2">
    <source>
        <dbReference type="EMBL" id="RXF68607.1"/>
    </source>
</evidence>
<dbReference type="InterPro" id="IPR013728">
    <property type="entry name" value="BT_3987-like_N"/>
</dbReference>
<protein>
    <submittedName>
        <fullName evidence="2">DUF1735 domain-containing protein</fullName>
    </submittedName>
</protein>
<dbReference type="EMBL" id="RXOC01000010">
    <property type="protein sequence ID" value="RXF68607.1"/>
    <property type="molecule type" value="Genomic_DNA"/>
</dbReference>
<dbReference type="InterPro" id="IPR000421">
    <property type="entry name" value="FA58C"/>
</dbReference>
<accession>A0A4Q0M6E7</accession>
<dbReference type="Proteomes" id="UP000290848">
    <property type="component" value="Unassembled WGS sequence"/>
</dbReference>
<dbReference type="Gene3D" id="2.60.120.260">
    <property type="entry name" value="Galactose-binding domain-like"/>
    <property type="match status" value="1"/>
</dbReference>
<name>A0A4Q0M6E7_9SPHI</name>
<dbReference type="InterPro" id="IPR008979">
    <property type="entry name" value="Galactose-bd-like_sf"/>
</dbReference>
<dbReference type="PROSITE" id="PS50022">
    <property type="entry name" value="FA58C_3"/>
    <property type="match status" value="1"/>
</dbReference>
<organism evidence="2 3">
    <name type="scientific">Arcticibacter tournemirensis</name>
    <dbReference type="NCBI Taxonomy" id="699437"/>
    <lineage>
        <taxon>Bacteria</taxon>
        <taxon>Pseudomonadati</taxon>
        <taxon>Bacteroidota</taxon>
        <taxon>Sphingobacteriia</taxon>
        <taxon>Sphingobacteriales</taxon>
        <taxon>Sphingobacteriaceae</taxon>
        <taxon>Arcticibacter</taxon>
    </lineage>
</organism>
<gene>
    <name evidence="2" type="ORF">EKH83_14860</name>
</gene>
<dbReference type="Pfam" id="PF00754">
    <property type="entry name" value="F5_F8_type_C"/>
    <property type="match status" value="1"/>
</dbReference>
<evidence type="ECO:0000259" key="1">
    <source>
        <dbReference type="PROSITE" id="PS50022"/>
    </source>
</evidence>
<dbReference type="Gene3D" id="2.60.40.1740">
    <property type="entry name" value="hypothetical protein (bacova_03559)"/>
    <property type="match status" value="1"/>
</dbReference>
<evidence type="ECO:0000313" key="3">
    <source>
        <dbReference type="Proteomes" id="UP000290848"/>
    </source>
</evidence>